<sequence length="383" mass="42902">MPNISASAPPSWIVDPNSMTRQAHHNSLKDLWQLKWRNCCIHQIYPFMEAKLEDFEPAITQMIERGFKEPYNLDAWASALMPTGDMLQQQAAKAASKAEARDLYLRAAAVYRIARFPLNCTPMTETAWGLNKEAYSKAMALFEIPETEVAIPFKHGIDSEKGTEILAYLRVPPGASAEKPAPLLLHICGLDDYRTDQLFRTEVHVRQGYATLIVELPGTGDCPAIANDPLSTDRMWDSVFDWVDGRADIDSSKMYARGISTGGYYAVRIAYTHKDRLQAVVAQGAGAHYCFYPEWIDNIDNDIESYKKDSLDRFSLLKAGIFSGPSCRLMIINGAEDDAFPIEDSILPALYGDVKELLLVPGSGHMGRPKSEPIINKWFQQFV</sequence>
<dbReference type="SUPFAM" id="SSF53474">
    <property type="entry name" value="alpha/beta-Hydrolases"/>
    <property type="match status" value="1"/>
</dbReference>
<dbReference type="Pfam" id="PF06500">
    <property type="entry name" value="FrsA-like"/>
    <property type="match status" value="1"/>
</dbReference>
<evidence type="ECO:0000313" key="2">
    <source>
        <dbReference type="EMBL" id="QIX02173.1"/>
    </source>
</evidence>
<dbReference type="InterPro" id="IPR050261">
    <property type="entry name" value="FrsA_esterase"/>
</dbReference>
<dbReference type="GO" id="GO:0016787">
    <property type="term" value="F:hydrolase activity"/>
    <property type="evidence" value="ECO:0007669"/>
    <property type="project" value="UniProtKB-KW"/>
</dbReference>
<dbReference type="OrthoDB" id="5409895at2759"/>
<evidence type="ECO:0000313" key="3">
    <source>
        <dbReference type="Proteomes" id="UP000503462"/>
    </source>
</evidence>
<dbReference type="EMBL" id="CP051143">
    <property type="protein sequence ID" value="QIX02173.1"/>
    <property type="molecule type" value="Genomic_DNA"/>
</dbReference>
<organism evidence="2 3">
    <name type="scientific">Peltaster fructicola</name>
    <dbReference type="NCBI Taxonomy" id="286661"/>
    <lineage>
        <taxon>Eukaryota</taxon>
        <taxon>Fungi</taxon>
        <taxon>Dikarya</taxon>
        <taxon>Ascomycota</taxon>
        <taxon>Pezizomycotina</taxon>
        <taxon>Dothideomycetes</taxon>
        <taxon>Dothideomycetes incertae sedis</taxon>
        <taxon>Peltaster</taxon>
    </lineage>
</organism>
<dbReference type="InterPro" id="IPR029058">
    <property type="entry name" value="AB_hydrolase_fold"/>
</dbReference>
<keyword evidence="3" id="KW-1185">Reference proteome</keyword>
<protein>
    <recommendedName>
        <fullName evidence="4">Peptidase S9 prolyl oligopeptidase catalytic domain-containing protein</fullName>
    </recommendedName>
</protein>
<dbReference type="InterPro" id="IPR010520">
    <property type="entry name" value="FrsA-like"/>
</dbReference>
<dbReference type="PANTHER" id="PTHR22946">
    <property type="entry name" value="DIENELACTONE HYDROLASE DOMAIN-CONTAINING PROTEIN-RELATED"/>
    <property type="match status" value="1"/>
</dbReference>
<proteinExistence type="predicted"/>
<evidence type="ECO:0000256" key="1">
    <source>
        <dbReference type="ARBA" id="ARBA00022801"/>
    </source>
</evidence>
<evidence type="ECO:0008006" key="4">
    <source>
        <dbReference type="Google" id="ProtNLM"/>
    </source>
</evidence>
<accession>A0A6H0Y595</accession>
<dbReference type="PANTHER" id="PTHR22946:SF12">
    <property type="entry name" value="CONIDIAL PIGMENT BIOSYNTHESIS PROTEIN AYG1 (AFU_ORTHOLOGUE AFUA_2G17550)"/>
    <property type="match status" value="1"/>
</dbReference>
<dbReference type="Gene3D" id="3.40.50.1820">
    <property type="entry name" value="alpha/beta hydrolase"/>
    <property type="match status" value="1"/>
</dbReference>
<reference evidence="2 3" key="1">
    <citation type="journal article" date="2016" name="Sci. Rep.">
        <title>Peltaster fructicola genome reveals evolution from an invasive phytopathogen to an ectophytic parasite.</title>
        <authorList>
            <person name="Xu C."/>
            <person name="Chen H."/>
            <person name="Gleason M.L."/>
            <person name="Xu J.R."/>
            <person name="Liu H."/>
            <person name="Zhang R."/>
            <person name="Sun G."/>
        </authorList>
    </citation>
    <scope>NUCLEOTIDE SEQUENCE [LARGE SCALE GENOMIC DNA]</scope>
    <source>
        <strain evidence="2 3">LNHT1506</strain>
    </source>
</reference>
<dbReference type="AlphaFoldDB" id="A0A6H0Y595"/>
<gene>
    <name evidence="2" type="ORF">AMS68_007690</name>
</gene>
<name>A0A6H0Y595_9PEZI</name>
<dbReference type="Proteomes" id="UP000503462">
    <property type="component" value="Chromosome 5"/>
</dbReference>
<keyword evidence="1" id="KW-0378">Hydrolase</keyword>